<name>A0ABQ0A7P9_9GAMM</name>
<dbReference type="Pfam" id="PF00384">
    <property type="entry name" value="Molybdopterin"/>
    <property type="match status" value="1"/>
</dbReference>
<evidence type="ECO:0000256" key="1">
    <source>
        <dbReference type="ARBA" id="ARBA00001942"/>
    </source>
</evidence>
<evidence type="ECO:0000256" key="10">
    <source>
        <dbReference type="ARBA" id="ARBA00023063"/>
    </source>
</evidence>
<dbReference type="PROSITE" id="PS00551">
    <property type="entry name" value="MOLYBDOPTERIN_PROK_1"/>
    <property type="match status" value="1"/>
</dbReference>
<comment type="cofactor">
    <cofactor evidence="2">
        <name>[4Fe-4S] cluster</name>
        <dbReference type="ChEBI" id="CHEBI:49883"/>
    </cofactor>
</comment>
<dbReference type="Gene3D" id="3.40.50.740">
    <property type="match status" value="1"/>
</dbReference>
<reference evidence="12 13" key="1">
    <citation type="submission" date="2024-04" db="EMBL/GenBank/DDBJ databases">
        <title>Draft genome sequence of Sessilibacter corallicola NBRC 116591.</title>
        <authorList>
            <person name="Miyakawa T."/>
            <person name="Kusuya Y."/>
            <person name="Miura T."/>
        </authorList>
    </citation>
    <scope>NUCLEOTIDE SEQUENCE [LARGE SCALE GENOMIC DNA]</scope>
    <source>
        <strain evidence="12 13">KU-00831-HH</strain>
    </source>
</reference>
<dbReference type="InterPro" id="IPR007419">
    <property type="entry name" value="BFD-like_2Fe2S-bd_dom"/>
</dbReference>
<proteinExistence type="inferred from homology"/>
<keyword evidence="9" id="KW-0411">Iron-sulfur</keyword>
<dbReference type="Gene3D" id="3.40.228.10">
    <property type="entry name" value="Dimethylsulfoxide Reductase, domain 2"/>
    <property type="match status" value="1"/>
</dbReference>
<evidence type="ECO:0000256" key="4">
    <source>
        <dbReference type="ARBA" id="ARBA00022485"/>
    </source>
</evidence>
<keyword evidence="5" id="KW-0500">Molybdenum</keyword>
<evidence type="ECO:0000313" key="13">
    <source>
        <dbReference type="Proteomes" id="UP001465153"/>
    </source>
</evidence>
<evidence type="ECO:0000256" key="8">
    <source>
        <dbReference type="ARBA" id="ARBA00023004"/>
    </source>
</evidence>
<dbReference type="Gene3D" id="2.40.40.20">
    <property type="match status" value="1"/>
</dbReference>
<evidence type="ECO:0000256" key="5">
    <source>
        <dbReference type="ARBA" id="ARBA00022505"/>
    </source>
</evidence>
<dbReference type="EMBL" id="BAABWN010000004">
    <property type="protein sequence ID" value="GAA6167627.1"/>
    <property type="molecule type" value="Genomic_DNA"/>
</dbReference>
<comment type="cofactor">
    <cofactor evidence="1">
        <name>Mo-bis(molybdopterin guanine dinucleotide)</name>
        <dbReference type="ChEBI" id="CHEBI:60539"/>
    </cofactor>
</comment>
<dbReference type="Pfam" id="PF04324">
    <property type="entry name" value="Fer2_BFD"/>
    <property type="match status" value="1"/>
</dbReference>
<keyword evidence="8" id="KW-0408">Iron</keyword>
<dbReference type="Gene3D" id="2.20.25.90">
    <property type="entry name" value="ADC-like domains"/>
    <property type="match status" value="1"/>
</dbReference>
<keyword evidence="4" id="KW-0004">4Fe-4S</keyword>
<dbReference type="PANTHER" id="PTHR43105:SF9">
    <property type="entry name" value="NADPH-FE(3+) OXIDOREDUCTASE SUBUNIT ALPHA"/>
    <property type="match status" value="1"/>
</dbReference>
<dbReference type="InterPro" id="IPR050123">
    <property type="entry name" value="Prok_molybdopt-oxidoreductase"/>
</dbReference>
<keyword evidence="10" id="KW-0534">Nitrate assimilation</keyword>
<dbReference type="PANTHER" id="PTHR43105">
    <property type="entry name" value="RESPIRATORY NITRATE REDUCTASE"/>
    <property type="match status" value="1"/>
</dbReference>
<evidence type="ECO:0000259" key="11">
    <source>
        <dbReference type="PROSITE" id="PS51669"/>
    </source>
</evidence>
<dbReference type="Proteomes" id="UP001465153">
    <property type="component" value="Unassembled WGS sequence"/>
</dbReference>
<evidence type="ECO:0000256" key="2">
    <source>
        <dbReference type="ARBA" id="ARBA00001966"/>
    </source>
</evidence>
<dbReference type="RefSeq" id="WP_353302230.1">
    <property type="nucleotide sequence ID" value="NZ_BAABWN010000004.1"/>
</dbReference>
<dbReference type="Pfam" id="PF01568">
    <property type="entry name" value="Molydop_binding"/>
    <property type="match status" value="1"/>
</dbReference>
<dbReference type="InterPro" id="IPR006657">
    <property type="entry name" value="MoPterin_dinucl-bd_dom"/>
</dbReference>
<accession>A0ABQ0A7P9</accession>
<keyword evidence="6" id="KW-0479">Metal-binding</keyword>
<dbReference type="InterPro" id="IPR027467">
    <property type="entry name" value="MopterinOxRdtase_cofactor_BS"/>
</dbReference>
<dbReference type="InterPro" id="IPR006656">
    <property type="entry name" value="Mopterin_OxRdtase"/>
</dbReference>
<keyword evidence="7" id="KW-0560">Oxidoreductase</keyword>
<dbReference type="CDD" id="cd02791">
    <property type="entry name" value="MopB_CT_Nitrate-R-NapA-like"/>
    <property type="match status" value="1"/>
</dbReference>
<dbReference type="Pfam" id="PF04879">
    <property type="entry name" value="Molybdop_Fe4S4"/>
    <property type="match status" value="1"/>
</dbReference>
<dbReference type="InterPro" id="IPR009010">
    <property type="entry name" value="Asp_de-COase-like_dom_sf"/>
</dbReference>
<feature type="domain" description="4Fe-4S Mo/W bis-MGD-type" evidence="11">
    <location>
        <begin position="9"/>
        <end position="70"/>
    </location>
</feature>
<dbReference type="PROSITE" id="PS51669">
    <property type="entry name" value="4FE4S_MOW_BIS_MGD"/>
    <property type="match status" value="1"/>
</dbReference>
<dbReference type="InterPro" id="IPR006963">
    <property type="entry name" value="Mopterin_OxRdtase_4Fe-4S_dom"/>
</dbReference>
<evidence type="ECO:0000313" key="12">
    <source>
        <dbReference type="EMBL" id="GAA6167627.1"/>
    </source>
</evidence>
<organism evidence="12 13">
    <name type="scientific">Sessilibacter corallicola</name>
    <dbReference type="NCBI Taxonomy" id="2904075"/>
    <lineage>
        <taxon>Bacteria</taxon>
        <taxon>Pseudomonadati</taxon>
        <taxon>Pseudomonadota</taxon>
        <taxon>Gammaproteobacteria</taxon>
        <taxon>Cellvibrionales</taxon>
        <taxon>Cellvibrionaceae</taxon>
        <taxon>Sessilibacter</taxon>
    </lineage>
</organism>
<dbReference type="SUPFAM" id="SSF53706">
    <property type="entry name" value="Formate dehydrogenase/DMSO reductase, domains 1-3"/>
    <property type="match status" value="1"/>
</dbReference>
<protein>
    <submittedName>
        <fullName evidence="12">Nitrate reductase</fullName>
    </submittedName>
</protein>
<sequence>MSLTSSVNLDWIKTTCAYCGVGCGIEAKAEEVSPGGEIIVKVRGDEDHPANFGRLCSKGLALGETAISDGRLLKPSINNVDCTWDQALDHVADKFKNIIAEHGPDAVAFYVSGQLLTEDYYIANKLMKGFIGSANIDTNSRLCMSSSVAGHKRAFGSDTVPNVYTDFELSDLVILVGSNLAWCHPVLFQRLKEAKAQRPEMKVVMVDPRATDTCAIADLHLKLQPGTDVALFNGLLVELAEKNCLDSTYIDSFTEGFESALTSARNEFSSQQARSEALGIPLNDLQQFYDWVCATEKTLTVYSQGVNQSSAGVDKVNAIINTHFATGRIGKPGCGPFSITGQPNAMGGREVGGLANTLAAHLEFNDETAYKIVSEFWQTDRLAQKPGLRAVELFDAIDEGKVKAVWVMATNPVVSLPNANKVISALQKCELVVVSDCIEHTDTAEYAHVKLPAQGWSEKSGTVTNSERRISRQRNILPPKGEAKPDWWIMSEVGKRLGFESAFSYNNEAEIFQEHAQLTAFKNNGSRDLNLAGLSSLNLEKYNQLSPVQWPCDSQEKIAEQNTDSAPIRLFSEGGFFTPSGRGQFIAVEQKAPKTKTSKEYPLVLNTGRIRDQWHTMTRTGLASRLGAHKPEPFLSIHPQSAESINAKKGDIIEITSRCGSALARVNITTDVSPTQVFMPIHWTNMTSSAGRVGVVVTPEYDDISGQPEAKFTPVNIKKHDVNAEAMVVSRDDLDLPSSIYWARQTINNGYLYYLATQDSPQQLKQIIDTALPQEADVNKLQFNDSGSNGGSRFARIRAEQILDCAIVAESLAEQDYSWLGELLSSKPDIEAKRSILSGTPSGRLATGKLICACKQIGVKTIQSAIESKNLSTVKEVSLATTAGTGCGTCMSEIEQILKETLSA</sequence>
<evidence type="ECO:0000256" key="6">
    <source>
        <dbReference type="ARBA" id="ARBA00022723"/>
    </source>
</evidence>
<dbReference type="InterPro" id="IPR041957">
    <property type="entry name" value="CT_Nitrate-R-NapA-like"/>
</dbReference>
<evidence type="ECO:0000256" key="7">
    <source>
        <dbReference type="ARBA" id="ARBA00023002"/>
    </source>
</evidence>
<dbReference type="Gene3D" id="1.10.10.1100">
    <property type="entry name" value="BFD-like [2Fe-2S]-binding domain"/>
    <property type="match status" value="1"/>
</dbReference>
<evidence type="ECO:0000256" key="9">
    <source>
        <dbReference type="ARBA" id="ARBA00023014"/>
    </source>
</evidence>
<gene>
    <name evidence="12" type="ORF">NBRC116591_14370</name>
</gene>
<comment type="caution">
    <text evidence="12">The sequence shown here is derived from an EMBL/GenBank/DDBJ whole genome shotgun (WGS) entry which is preliminary data.</text>
</comment>
<dbReference type="CDD" id="cd02754">
    <property type="entry name" value="MopB_Nitrate-R-NapA-like"/>
    <property type="match status" value="1"/>
</dbReference>
<dbReference type="InterPro" id="IPR041854">
    <property type="entry name" value="BFD-like_2Fe2S-bd_dom_sf"/>
</dbReference>
<dbReference type="SMART" id="SM00926">
    <property type="entry name" value="Molybdop_Fe4S4"/>
    <property type="match status" value="1"/>
</dbReference>
<evidence type="ECO:0000256" key="3">
    <source>
        <dbReference type="ARBA" id="ARBA00008747"/>
    </source>
</evidence>
<keyword evidence="13" id="KW-1185">Reference proteome</keyword>
<comment type="similarity">
    <text evidence="3">Belongs to the prokaryotic molybdopterin-containing oxidoreductase family. NasA/NapA/NarB subfamily.</text>
</comment>
<dbReference type="SUPFAM" id="SSF50692">
    <property type="entry name" value="ADC-like"/>
    <property type="match status" value="1"/>
</dbReference>